<organism evidence="1 2">
    <name type="scientific">Candidatus Pseudobacter hemicellulosilyticus</name>
    <dbReference type="NCBI Taxonomy" id="3121375"/>
    <lineage>
        <taxon>Bacteria</taxon>
        <taxon>Pseudomonadati</taxon>
        <taxon>Bacteroidota</taxon>
        <taxon>Chitinophagia</taxon>
        <taxon>Chitinophagales</taxon>
        <taxon>Chitinophagaceae</taxon>
        <taxon>Pseudobacter</taxon>
    </lineage>
</organism>
<dbReference type="AlphaFoldDB" id="A0AAJ5WXJ4"/>
<dbReference type="Proteomes" id="UP001220610">
    <property type="component" value="Chromosome"/>
</dbReference>
<dbReference type="EMBL" id="CP119311">
    <property type="protein sequence ID" value="WEK36150.1"/>
    <property type="molecule type" value="Genomic_DNA"/>
</dbReference>
<protein>
    <submittedName>
        <fullName evidence="1">PRTRC system protein B</fullName>
    </submittedName>
</protein>
<dbReference type="Pfam" id="PF14460">
    <property type="entry name" value="Prok-E2_D"/>
    <property type="match status" value="1"/>
</dbReference>
<accession>A0AAJ5WXJ4</accession>
<sequence>MTMIRQVADAVRGLYEPIAGIVLFGTESPQPGQQQYYAEHYDFDELGYPINAHPPTLRETQRILKALDTSTGKKTAYLMPQGLLSPSVLHLRLSGQGRAIWYTAAQPRQLHFLEALGIPSGIAKVPPMLWCANRTTLNVFALSTTDRPEESTPLFHAPFFNLSLDGRVCLGNVLVDINTSATLEEFTTAWERYFFCSFFSHALTGSIFRPTDLTALWKELINTQAAFPLHKLVNSKFTLANLIN</sequence>
<evidence type="ECO:0000313" key="2">
    <source>
        <dbReference type="Proteomes" id="UP001220610"/>
    </source>
</evidence>
<reference evidence="1" key="1">
    <citation type="submission" date="2023-03" db="EMBL/GenBank/DDBJ databases">
        <title>Andean soil-derived lignocellulolytic bacterial consortium as a source of novel taxa and putative plastic-active enzymes.</title>
        <authorList>
            <person name="Diaz-Garcia L."/>
            <person name="Chuvochina M."/>
            <person name="Feuerriegel G."/>
            <person name="Bunk B."/>
            <person name="Sproer C."/>
            <person name="Streit W.R."/>
            <person name="Rodriguez L.M."/>
            <person name="Overmann J."/>
            <person name="Jimenez D.J."/>
        </authorList>
    </citation>
    <scope>NUCLEOTIDE SEQUENCE</scope>
    <source>
        <strain evidence="1">MAG 7</strain>
    </source>
</reference>
<dbReference type="InterPro" id="IPR032787">
    <property type="entry name" value="Prok-E2_D"/>
</dbReference>
<gene>
    <name evidence="1" type="ORF">P0Y53_01435</name>
</gene>
<proteinExistence type="predicted"/>
<name>A0AAJ5WXJ4_9BACT</name>
<evidence type="ECO:0000313" key="1">
    <source>
        <dbReference type="EMBL" id="WEK36150.1"/>
    </source>
</evidence>